<dbReference type="STRING" id="981085.W9R5M8"/>
<dbReference type="InterPro" id="IPR036291">
    <property type="entry name" value="NAD(P)-bd_dom_sf"/>
</dbReference>
<feature type="domain" description="Gfo/Idh/MocA-like oxidoreductase N-terminal" evidence="3">
    <location>
        <begin position="7"/>
        <end position="126"/>
    </location>
</feature>
<dbReference type="PANTHER" id="PTHR46368">
    <property type="match status" value="1"/>
</dbReference>
<protein>
    <submittedName>
        <fullName evidence="5">Putative oxidoreductase</fullName>
    </submittedName>
</protein>
<dbReference type="SUPFAM" id="SSF51735">
    <property type="entry name" value="NAD(P)-binding Rossmann-fold domains"/>
    <property type="match status" value="1"/>
</dbReference>
<dbReference type="PANTHER" id="PTHR46368:SF19">
    <property type="entry name" value="GFO_IDH_MOCA-LIKE OXIDOREDUCTASE N-TERMINAL DOMAIN-CONTAINING PROTEIN"/>
    <property type="match status" value="1"/>
</dbReference>
<evidence type="ECO:0000259" key="4">
    <source>
        <dbReference type="Pfam" id="PF22725"/>
    </source>
</evidence>
<dbReference type="SUPFAM" id="SSF55347">
    <property type="entry name" value="Glyceraldehyde-3-phosphate dehydrogenase-like, C-terminal domain"/>
    <property type="match status" value="1"/>
</dbReference>
<dbReference type="Pfam" id="PF22725">
    <property type="entry name" value="GFO_IDH_MocA_C3"/>
    <property type="match status" value="1"/>
</dbReference>
<keyword evidence="2" id="KW-0472">Membrane</keyword>
<keyword evidence="6" id="KW-1185">Reference proteome</keyword>
<evidence type="ECO:0000256" key="1">
    <source>
        <dbReference type="ARBA" id="ARBA00010928"/>
    </source>
</evidence>
<dbReference type="Gene3D" id="3.40.50.720">
    <property type="entry name" value="NAD(P)-binding Rossmann-like Domain"/>
    <property type="match status" value="1"/>
</dbReference>
<dbReference type="GO" id="GO:0000166">
    <property type="term" value="F:nucleotide binding"/>
    <property type="evidence" value="ECO:0007669"/>
    <property type="project" value="InterPro"/>
</dbReference>
<feature type="transmembrane region" description="Helical" evidence="2">
    <location>
        <begin position="369"/>
        <end position="387"/>
    </location>
</feature>
<dbReference type="EMBL" id="KE344346">
    <property type="protein sequence ID" value="EXB57404.1"/>
    <property type="molecule type" value="Genomic_DNA"/>
</dbReference>
<accession>W9R5M8</accession>
<reference evidence="6" key="1">
    <citation type="submission" date="2013-01" db="EMBL/GenBank/DDBJ databases">
        <title>Draft Genome Sequence of a Mulberry Tree, Morus notabilis C.K. Schneid.</title>
        <authorList>
            <person name="He N."/>
            <person name="Zhao S."/>
        </authorList>
    </citation>
    <scope>NUCLEOTIDE SEQUENCE</scope>
</reference>
<feature type="domain" description="GFO/IDH/MocA-like oxidoreductase" evidence="4">
    <location>
        <begin position="146"/>
        <end position="260"/>
    </location>
</feature>
<proteinExistence type="inferred from homology"/>
<keyword evidence="2" id="KW-0812">Transmembrane</keyword>
<organism evidence="5 6">
    <name type="scientific">Morus notabilis</name>
    <dbReference type="NCBI Taxonomy" id="981085"/>
    <lineage>
        <taxon>Eukaryota</taxon>
        <taxon>Viridiplantae</taxon>
        <taxon>Streptophyta</taxon>
        <taxon>Embryophyta</taxon>
        <taxon>Tracheophyta</taxon>
        <taxon>Spermatophyta</taxon>
        <taxon>Magnoliopsida</taxon>
        <taxon>eudicotyledons</taxon>
        <taxon>Gunneridae</taxon>
        <taxon>Pentapetalae</taxon>
        <taxon>rosids</taxon>
        <taxon>fabids</taxon>
        <taxon>Rosales</taxon>
        <taxon>Moraceae</taxon>
        <taxon>Moreae</taxon>
        <taxon>Morus</taxon>
    </lineage>
</organism>
<evidence type="ECO:0000313" key="6">
    <source>
        <dbReference type="Proteomes" id="UP000030645"/>
    </source>
</evidence>
<evidence type="ECO:0000256" key="2">
    <source>
        <dbReference type="SAM" id="Phobius"/>
    </source>
</evidence>
<evidence type="ECO:0000259" key="3">
    <source>
        <dbReference type="Pfam" id="PF01408"/>
    </source>
</evidence>
<dbReference type="Proteomes" id="UP000030645">
    <property type="component" value="Unassembled WGS sequence"/>
</dbReference>
<dbReference type="eggNOG" id="KOG2741">
    <property type="taxonomic scope" value="Eukaryota"/>
</dbReference>
<dbReference type="InterPro" id="IPR055170">
    <property type="entry name" value="GFO_IDH_MocA-like_dom"/>
</dbReference>
<keyword evidence="2" id="KW-1133">Transmembrane helix</keyword>
<dbReference type="Gene3D" id="3.30.360.10">
    <property type="entry name" value="Dihydrodipicolinate Reductase, domain 2"/>
    <property type="match status" value="1"/>
</dbReference>
<sequence length="444" mass="48742">MAVEAPIRIGILGCAEIARKLSRAINLVPNAALSAVASRNIDKAKAFATANGFPPHAKIYGSYESLLDDPDIDAVYVPLPTSLHLHWAVLAAKKRKHLLLEKPVALNVSEFDTILEAVDSSGVQLMDGTMWMHHPRTLTMKDFLSDADRFGQLKTVHSCFTSAADPAFLKNDIRIKPDLDGLGALGDLGWYCIRSILWAANFELPKTVIALPGAVLNESGVILDCGASLHWEDGKSATFYCSFLSNMAMDITAIGTKGTLHVNDFAIPYQENEASFTAGAETRFNEPVTGWLPQPSKHVVTADLPQEARMVREFANLVGAIKNGSKPEKKWPIISRKTQLVLDAVKASIDKGFKPVDVLANFSDVVQGWFLYVLVLLSFGIVLVFWYKDHDSPLYVLNLLTTADEIGRPNSWKRHEDVRKTLKGPNAKPSVNNNTGLGGMNLFY</sequence>
<gene>
    <name evidence="5" type="ORF">L484_016457</name>
</gene>
<dbReference type="InterPro" id="IPR000683">
    <property type="entry name" value="Gfo/Idh/MocA-like_OxRdtase_N"/>
</dbReference>
<name>W9R5M8_9ROSA</name>
<evidence type="ECO:0000313" key="5">
    <source>
        <dbReference type="EMBL" id="EXB57404.1"/>
    </source>
</evidence>
<dbReference type="AlphaFoldDB" id="W9R5M8"/>
<dbReference type="Pfam" id="PF01408">
    <property type="entry name" value="GFO_IDH_MocA"/>
    <property type="match status" value="1"/>
</dbReference>
<comment type="similarity">
    <text evidence="1">Belongs to the Gfo/Idh/MocA family.</text>
</comment>